<dbReference type="HOGENOM" id="CLU_013929_19_0_1"/>
<accession>C7ZQT8</accession>
<dbReference type="AlphaFoldDB" id="C7ZQT8"/>
<feature type="non-terminal residue" evidence="1">
    <location>
        <position position="1"/>
    </location>
</feature>
<dbReference type="GeneID" id="9666853"/>
<organism evidence="1 2">
    <name type="scientific">Fusarium vanettenii (strain ATCC MYA-4622 / CBS 123669 / FGSC 9596 / NRRL 45880 / 77-13-4)</name>
    <name type="common">Fusarium solani subsp. pisi</name>
    <dbReference type="NCBI Taxonomy" id="660122"/>
    <lineage>
        <taxon>Eukaryota</taxon>
        <taxon>Fungi</taxon>
        <taxon>Dikarya</taxon>
        <taxon>Ascomycota</taxon>
        <taxon>Pezizomycotina</taxon>
        <taxon>Sordariomycetes</taxon>
        <taxon>Hypocreomycetidae</taxon>
        <taxon>Hypocreales</taxon>
        <taxon>Nectriaceae</taxon>
        <taxon>Fusarium</taxon>
        <taxon>Fusarium solani species complex</taxon>
        <taxon>Fusarium vanettenii</taxon>
    </lineage>
</organism>
<evidence type="ECO:0000313" key="2">
    <source>
        <dbReference type="Proteomes" id="UP000005206"/>
    </source>
</evidence>
<protein>
    <recommendedName>
        <fullName evidence="3">DDE-1 domain-containing protein</fullName>
    </recommendedName>
</protein>
<dbReference type="KEGG" id="nhe:NECHADRAFT_18163"/>
<reference evidence="1 2" key="1">
    <citation type="journal article" date="2009" name="PLoS Genet.">
        <title>The genome of Nectria haematococca: contribution of supernumerary chromosomes to gene expansion.</title>
        <authorList>
            <person name="Coleman J.J."/>
            <person name="Rounsley S.D."/>
            <person name="Rodriguez-Carres M."/>
            <person name="Kuo A."/>
            <person name="Wasmann C.C."/>
            <person name="Grimwood J."/>
            <person name="Schmutz J."/>
            <person name="Taga M."/>
            <person name="White G.J."/>
            <person name="Zhou S."/>
            <person name="Schwartz D.C."/>
            <person name="Freitag M."/>
            <person name="Ma L.J."/>
            <person name="Danchin E.G."/>
            <person name="Henrissat B."/>
            <person name="Coutinho P.M."/>
            <person name="Nelson D.R."/>
            <person name="Straney D."/>
            <person name="Napoli C.A."/>
            <person name="Barker B.M."/>
            <person name="Gribskov M."/>
            <person name="Rep M."/>
            <person name="Kroken S."/>
            <person name="Molnar I."/>
            <person name="Rensing C."/>
            <person name="Kennell J.C."/>
            <person name="Zamora J."/>
            <person name="Farman M.L."/>
            <person name="Selker E.U."/>
            <person name="Salamov A."/>
            <person name="Shapiro H."/>
            <person name="Pangilinan J."/>
            <person name="Lindquist E."/>
            <person name="Lamers C."/>
            <person name="Grigoriev I.V."/>
            <person name="Geiser D.M."/>
            <person name="Covert S.F."/>
            <person name="Temporini E."/>
            <person name="Vanetten H.D."/>
        </authorList>
    </citation>
    <scope>NUCLEOTIDE SEQUENCE [LARGE SCALE GENOMIC DNA]</scope>
    <source>
        <strain evidence="2">ATCC MYA-4622 / CBS 123669 / FGSC 9596 / NRRL 45880 / 77-13-4</strain>
    </source>
</reference>
<feature type="non-terminal residue" evidence="1">
    <location>
        <position position="52"/>
    </location>
</feature>
<dbReference type="OrthoDB" id="5425161at2759"/>
<dbReference type="VEuPathDB" id="FungiDB:NECHADRAFT_18163"/>
<sequence>LKYFDWYIAKRLNSRYYLLILDSYKSYYSIAFKRYYKENKIIIFYISPYLSY</sequence>
<gene>
    <name evidence="1" type="ORF">NECHADRAFT_18163</name>
</gene>
<proteinExistence type="predicted"/>
<dbReference type="InParanoid" id="C7ZQT8"/>
<evidence type="ECO:0000313" key="1">
    <source>
        <dbReference type="EMBL" id="EEU33619.1"/>
    </source>
</evidence>
<name>C7ZQT8_FUSV7</name>
<dbReference type="RefSeq" id="XP_003039332.1">
    <property type="nucleotide sequence ID" value="XM_003039286.1"/>
</dbReference>
<dbReference type="EMBL" id="GG699011">
    <property type="protein sequence ID" value="EEU33619.1"/>
    <property type="molecule type" value="Genomic_DNA"/>
</dbReference>
<evidence type="ECO:0008006" key="3">
    <source>
        <dbReference type="Google" id="ProtNLM"/>
    </source>
</evidence>
<dbReference type="OMA" id="ILFYMPS"/>
<keyword evidence="2" id="KW-1185">Reference proteome</keyword>
<dbReference type="Proteomes" id="UP000005206">
    <property type="component" value="Unassembled WGS sequence"/>
</dbReference>